<dbReference type="InterPro" id="IPR017861">
    <property type="entry name" value="KAE1/TsaD"/>
</dbReference>
<dbReference type="PANTHER" id="PTHR11735:SF6">
    <property type="entry name" value="TRNA N6-ADENOSINE THREONYLCARBAMOYLTRANSFERASE, MITOCHONDRIAL"/>
    <property type="match status" value="1"/>
</dbReference>
<keyword evidence="6 8" id="KW-0012">Acyltransferase</keyword>
<accession>A0A2H0VG66</accession>
<dbReference type="Pfam" id="PF00814">
    <property type="entry name" value="TsaD"/>
    <property type="match status" value="2"/>
</dbReference>
<keyword evidence="5 8" id="KW-0408">Iron</keyword>
<dbReference type="PANTHER" id="PTHR11735">
    <property type="entry name" value="TRNA N6-ADENOSINE THREONYLCARBAMOYLTRANSFERASE"/>
    <property type="match status" value="1"/>
</dbReference>
<dbReference type="EMBL" id="PFAJ01000029">
    <property type="protein sequence ID" value="PIR97300.1"/>
    <property type="molecule type" value="Genomic_DNA"/>
</dbReference>
<dbReference type="InterPro" id="IPR022450">
    <property type="entry name" value="TsaD"/>
</dbReference>
<dbReference type="NCBIfam" id="TIGR03725">
    <property type="entry name" value="T6A_YeaZ"/>
    <property type="match status" value="1"/>
</dbReference>
<dbReference type="FunFam" id="3.30.420.40:FF:000040">
    <property type="entry name" value="tRNA N6-adenosine threonylcarbamoyltransferase"/>
    <property type="match status" value="1"/>
</dbReference>
<evidence type="ECO:0000256" key="8">
    <source>
        <dbReference type="HAMAP-Rule" id="MF_01445"/>
    </source>
</evidence>
<feature type="binding site" evidence="8">
    <location>
        <position position="321"/>
    </location>
    <ligand>
        <name>substrate</name>
    </ligand>
</feature>
<reference evidence="11" key="1">
    <citation type="submission" date="2017-09" db="EMBL/GenBank/DDBJ databases">
        <title>Depth-based differentiation of microbial function through sediment-hosted aquifers and enrichment of novel symbionts in the deep terrestrial subsurface.</title>
        <authorList>
            <person name="Probst A.J."/>
            <person name="Ladd B."/>
            <person name="Jarett J.K."/>
            <person name="Geller-Mcgrath D.E."/>
            <person name="Sieber C.M.K."/>
            <person name="Emerson J.B."/>
            <person name="Anantharaman K."/>
            <person name="Thomas B.C."/>
            <person name="Malmstrom R."/>
            <person name="Stieglmeier M."/>
            <person name="Klingl A."/>
            <person name="Woyke T."/>
            <person name="Ryan C.M."/>
            <person name="Banfield J.F."/>
        </authorList>
    </citation>
    <scope>NUCLEOTIDE SEQUENCE [LARGE SCALE GENOMIC DNA]</scope>
</reference>
<dbReference type="SUPFAM" id="SSF53067">
    <property type="entry name" value="Actin-like ATPase domain"/>
    <property type="match status" value="2"/>
</dbReference>
<dbReference type="Proteomes" id="UP000230557">
    <property type="component" value="Unassembled WGS sequence"/>
</dbReference>
<keyword evidence="2 8" id="KW-0808">Transferase</keyword>
<dbReference type="GO" id="GO:0005506">
    <property type="term" value="F:iron ion binding"/>
    <property type="evidence" value="ECO:0007669"/>
    <property type="project" value="UniProtKB-UniRule"/>
</dbReference>
<dbReference type="GO" id="GO:0061711">
    <property type="term" value="F:tRNA N(6)-L-threonylcarbamoyladenine synthase activity"/>
    <property type="evidence" value="ECO:0007669"/>
    <property type="project" value="UniProtKB-EC"/>
</dbReference>
<proteinExistence type="inferred from homology"/>
<dbReference type="EC" id="2.3.1.234" evidence="8"/>
<name>A0A2H0VG66_9BACT</name>
<evidence type="ECO:0000259" key="9">
    <source>
        <dbReference type="Pfam" id="PF00814"/>
    </source>
</evidence>
<feature type="binding site" evidence="8">
    <location>
        <begin position="162"/>
        <end position="166"/>
    </location>
    <ligand>
        <name>substrate</name>
    </ligand>
</feature>
<evidence type="ECO:0000256" key="1">
    <source>
        <dbReference type="ARBA" id="ARBA00022490"/>
    </source>
</evidence>
<evidence type="ECO:0000256" key="3">
    <source>
        <dbReference type="ARBA" id="ARBA00022694"/>
    </source>
</evidence>
<dbReference type="AlphaFoldDB" id="A0A2H0VG66"/>
<dbReference type="GO" id="GO:0005737">
    <property type="term" value="C:cytoplasm"/>
    <property type="evidence" value="ECO:0007669"/>
    <property type="project" value="UniProtKB-SubCell"/>
</dbReference>
<sequence>MLILGIETSCDETAAAVLEGSNVIIQTKILSSVISSQIKTHAKTGGVVPEVAARMHIEKIIPVIKKTLSDAKKTLKDLDAIAVTAGPGLITSLMVGVDTAKALGMALGIPVLAINHMEAHVFSAFVSYSSSESALAEKSRSGSKTKFSTSSNNNPFPTLSLVVSGGHTELVFVKNWLNYKKIGSTQDDAAGEAFDKIAKLLGLHYPGGPALSKLALQGKTVIDFPRPMINVNNFNFSFSGLKTAVLYHLKDVIAIRQERRSNPLGISGLFRRSDLRNDKVFANIAASAQQAIIDVLVCKTVAAAKKYKVKTITIGGGVAANQKLREEMSRAIKKNFCNSKLLIPDSSLCTDNAVMIAYAGYLHIKKKKIPSIIRLKADANWEL</sequence>
<evidence type="ECO:0000256" key="7">
    <source>
        <dbReference type="ARBA" id="ARBA00048117"/>
    </source>
</evidence>
<dbReference type="NCBIfam" id="TIGR00329">
    <property type="entry name" value="gcp_kae1"/>
    <property type="match status" value="1"/>
</dbReference>
<dbReference type="InterPro" id="IPR022496">
    <property type="entry name" value="T6A_TsaB"/>
</dbReference>
<dbReference type="CDD" id="cd24133">
    <property type="entry name" value="ASKHA_NBD_TsaD_bac"/>
    <property type="match status" value="1"/>
</dbReference>
<feature type="domain" description="Gcp-like" evidence="9">
    <location>
        <begin position="28"/>
        <end position="127"/>
    </location>
</feature>
<keyword evidence="1 8" id="KW-0963">Cytoplasm</keyword>
<evidence type="ECO:0000313" key="10">
    <source>
        <dbReference type="EMBL" id="PIR97300.1"/>
    </source>
</evidence>
<dbReference type="InterPro" id="IPR017860">
    <property type="entry name" value="Peptidase_M22_CS"/>
</dbReference>
<evidence type="ECO:0000256" key="2">
    <source>
        <dbReference type="ARBA" id="ARBA00022679"/>
    </source>
</evidence>
<dbReference type="HAMAP" id="MF_01445">
    <property type="entry name" value="TsaD"/>
    <property type="match status" value="1"/>
</dbReference>
<organism evidence="10 11">
    <name type="scientific">Candidatus Doudnabacteria bacterium CG10_big_fil_rev_8_21_14_0_10_41_10</name>
    <dbReference type="NCBI Taxonomy" id="1974551"/>
    <lineage>
        <taxon>Bacteria</taxon>
        <taxon>Candidatus Doudnaibacteriota</taxon>
    </lineage>
</organism>
<protein>
    <recommendedName>
        <fullName evidence="8">tRNA N6-adenosine threonylcarbamoyltransferase</fullName>
        <ecNumber evidence="8">2.3.1.234</ecNumber>
    </recommendedName>
    <alternativeName>
        <fullName evidence="8">N6-L-threonylcarbamoyladenine synthase</fullName>
        <shortName evidence="8">t(6)A synthase</shortName>
    </alternativeName>
    <alternativeName>
        <fullName evidence="8">t(6)A37 threonylcarbamoyladenosine biosynthesis protein TsaD</fullName>
    </alternativeName>
    <alternativeName>
        <fullName evidence="8">tRNA threonylcarbamoyladenosine biosynthesis protein TsaD</fullName>
    </alternativeName>
</protein>
<dbReference type="PROSITE" id="PS01016">
    <property type="entry name" value="GLYCOPROTEASE"/>
    <property type="match status" value="1"/>
</dbReference>
<feature type="domain" description="Gcp-like" evidence="9">
    <location>
        <begin position="152"/>
        <end position="358"/>
    </location>
</feature>
<dbReference type="NCBIfam" id="TIGR03723">
    <property type="entry name" value="T6A_TsaD_YgjD"/>
    <property type="match status" value="1"/>
</dbReference>
<comment type="similarity">
    <text evidence="8">Belongs to the KAE1 / TsaD family.</text>
</comment>
<comment type="function">
    <text evidence="8">Required for the formation of a threonylcarbamoyl group on adenosine at position 37 (t(6)A37) in tRNAs that read codons beginning with adenine. Is involved in the transfer of the threonylcarbamoyl moiety of threonylcarbamoyl-AMP (TC-AMP) to the N6 group of A37, together with TsaE and TsaB. TsaD likely plays a direct catalytic role in this reaction.</text>
</comment>
<feature type="binding site" evidence="8">
    <location>
        <position position="351"/>
    </location>
    <ligand>
        <name>Fe cation</name>
        <dbReference type="ChEBI" id="CHEBI:24875"/>
    </ligand>
</feature>
<feature type="binding site" evidence="8">
    <location>
        <position position="116"/>
    </location>
    <ligand>
        <name>Fe cation</name>
        <dbReference type="ChEBI" id="CHEBI:24875"/>
    </ligand>
</feature>
<comment type="subcellular location">
    <subcellularLocation>
        <location evidence="8">Cytoplasm</location>
    </subcellularLocation>
</comment>
<comment type="caution">
    <text evidence="10">The sequence shown here is derived from an EMBL/GenBank/DDBJ whole genome shotgun (WGS) entry which is preliminary data.</text>
</comment>
<comment type="catalytic activity">
    <reaction evidence="7 8">
        <text>L-threonylcarbamoyladenylate + adenosine(37) in tRNA = N(6)-L-threonylcarbamoyladenosine(37) in tRNA + AMP + H(+)</text>
        <dbReference type="Rhea" id="RHEA:37059"/>
        <dbReference type="Rhea" id="RHEA-COMP:10162"/>
        <dbReference type="Rhea" id="RHEA-COMP:10163"/>
        <dbReference type="ChEBI" id="CHEBI:15378"/>
        <dbReference type="ChEBI" id="CHEBI:73682"/>
        <dbReference type="ChEBI" id="CHEBI:74411"/>
        <dbReference type="ChEBI" id="CHEBI:74418"/>
        <dbReference type="ChEBI" id="CHEBI:456215"/>
        <dbReference type="EC" id="2.3.1.234"/>
    </reaction>
</comment>
<dbReference type="InterPro" id="IPR043129">
    <property type="entry name" value="ATPase_NBD"/>
</dbReference>
<gene>
    <name evidence="8" type="primary">tsaD</name>
    <name evidence="10" type="ORF">COT91_02085</name>
</gene>
<keyword evidence="3 8" id="KW-0819">tRNA processing</keyword>
<dbReference type="GO" id="GO:0002949">
    <property type="term" value="P:tRNA threonylcarbamoyladenosine modification"/>
    <property type="evidence" value="ECO:0007669"/>
    <property type="project" value="UniProtKB-UniRule"/>
</dbReference>
<feature type="binding site" evidence="8">
    <location>
        <position position="195"/>
    </location>
    <ligand>
        <name>substrate</name>
    </ligand>
</feature>
<evidence type="ECO:0000256" key="5">
    <source>
        <dbReference type="ARBA" id="ARBA00023004"/>
    </source>
</evidence>
<dbReference type="Gene3D" id="3.30.420.40">
    <property type="match status" value="2"/>
</dbReference>
<dbReference type="FunFam" id="3.30.420.40:FF:000012">
    <property type="entry name" value="tRNA N6-adenosine threonylcarbamoyltransferase"/>
    <property type="match status" value="1"/>
</dbReference>
<comment type="caution">
    <text evidence="8">Lacks conserved residue(s) required for the propagation of feature annotation.</text>
</comment>
<evidence type="ECO:0000256" key="4">
    <source>
        <dbReference type="ARBA" id="ARBA00022723"/>
    </source>
</evidence>
<dbReference type="PRINTS" id="PR00789">
    <property type="entry name" value="OSIALOPTASE"/>
</dbReference>
<evidence type="ECO:0000313" key="11">
    <source>
        <dbReference type="Proteomes" id="UP000230557"/>
    </source>
</evidence>
<feature type="binding site" evidence="8">
    <location>
        <position position="120"/>
    </location>
    <ligand>
        <name>Fe cation</name>
        <dbReference type="ChEBI" id="CHEBI:24875"/>
    </ligand>
</feature>
<comment type="cofactor">
    <cofactor evidence="8">
        <name>Fe(2+)</name>
        <dbReference type="ChEBI" id="CHEBI:29033"/>
    </cofactor>
    <text evidence="8">Binds 1 Fe(2+) ion per subunit.</text>
</comment>
<evidence type="ECO:0000256" key="6">
    <source>
        <dbReference type="ARBA" id="ARBA00023315"/>
    </source>
</evidence>
<feature type="binding site" evidence="8">
    <location>
        <position position="208"/>
    </location>
    <ligand>
        <name>substrate</name>
    </ligand>
</feature>
<keyword evidence="4 8" id="KW-0479">Metal-binding</keyword>
<dbReference type="InterPro" id="IPR000905">
    <property type="entry name" value="Gcp-like_dom"/>
</dbReference>